<dbReference type="Proteomes" id="UP000241440">
    <property type="component" value="Unassembled WGS sequence"/>
</dbReference>
<protein>
    <submittedName>
        <fullName evidence="1">Uncharacterized protein</fullName>
    </submittedName>
</protein>
<dbReference type="EMBL" id="PYOY01000002">
    <property type="protein sequence ID" value="PSX08605.1"/>
    <property type="molecule type" value="Genomic_DNA"/>
</dbReference>
<gene>
    <name evidence="1" type="ORF">C0W41_05835</name>
</gene>
<evidence type="ECO:0000313" key="1">
    <source>
        <dbReference type="EMBL" id="PSX08605.1"/>
    </source>
</evidence>
<accession>A0A855SHN8</accession>
<name>A0A855SHN8_PHOAN</name>
<reference evidence="1 2" key="1">
    <citation type="submission" date="2018-01" db="EMBL/GenBank/DDBJ databases">
        <title>Whole genome sequencing of Histamine producing bacteria.</title>
        <authorList>
            <person name="Butler K."/>
        </authorList>
    </citation>
    <scope>NUCLEOTIDE SEQUENCE [LARGE SCALE GENOMIC DNA]</scope>
    <source>
        <strain evidence="1 2">A2-1</strain>
    </source>
</reference>
<comment type="caution">
    <text evidence="1">The sequence shown here is derived from an EMBL/GenBank/DDBJ whole genome shotgun (WGS) entry which is preliminary data.</text>
</comment>
<dbReference type="AlphaFoldDB" id="A0A855SHN8"/>
<evidence type="ECO:0000313" key="2">
    <source>
        <dbReference type="Proteomes" id="UP000241440"/>
    </source>
</evidence>
<sequence>MFKFIVSSILLCLSQSSFSEEITITFIGKITEPTERIISSKIIKIEDAKSDESRFSIKEEEIPSNPLAKLYIMTYY</sequence>
<proteinExistence type="predicted"/>
<organism evidence="1 2">
    <name type="scientific">Photobacterium angustum</name>
    <dbReference type="NCBI Taxonomy" id="661"/>
    <lineage>
        <taxon>Bacteria</taxon>
        <taxon>Pseudomonadati</taxon>
        <taxon>Pseudomonadota</taxon>
        <taxon>Gammaproteobacteria</taxon>
        <taxon>Vibrionales</taxon>
        <taxon>Vibrionaceae</taxon>
        <taxon>Photobacterium</taxon>
    </lineage>
</organism>